<evidence type="ECO:0000313" key="1">
    <source>
        <dbReference type="EMBL" id="KAG3223743.1"/>
    </source>
</evidence>
<dbReference type="EMBL" id="RCMV01000135">
    <property type="protein sequence ID" value="KAG3223743.1"/>
    <property type="molecule type" value="Genomic_DNA"/>
</dbReference>
<organism evidence="1 2">
    <name type="scientific">Phytophthora cactorum</name>
    <dbReference type="NCBI Taxonomy" id="29920"/>
    <lineage>
        <taxon>Eukaryota</taxon>
        <taxon>Sar</taxon>
        <taxon>Stramenopiles</taxon>
        <taxon>Oomycota</taxon>
        <taxon>Peronosporomycetes</taxon>
        <taxon>Peronosporales</taxon>
        <taxon>Peronosporaceae</taxon>
        <taxon>Phytophthora</taxon>
    </lineage>
</organism>
<accession>A0A8T1IHV6</accession>
<sequence length="142" mass="15302">MQLEATLATTSSITTVSRYLYEMERGIKATNATNHAQLSSAVAGRDTLFSSTLKNILSQLMVINEGLGRLDDVQAQWLANAPNLSLVQTHQPAAVAPAVSPPTTASTLAGCLLNWYTNHIWQTVKGKKEPNKRAEANVAVNI</sequence>
<dbReference type="AlphaFoldDB" id="A0A8T1IHV6"/>
<protein>
    <submittedName>
        <fullName evidence="1">Uncharacterized protein</fullName>
    </submittedName>
</protein>
<dbReference type="Proteomes" id="UP000760860">
    <property type="component" value="Unassembled WGS sequence"/>
</dbReference>
<evidence type="ECO:0000313" key="2">
    <source>
        <dbReference type="Proteomes" id="UP000760860"/>
    </source>
</evidence>
<name>A0A8T1IHV6_9STRA</name>
<proteinExistence type="predicted"/>
<reference evidence="1" key="1">
    <citation type="submission" date="2018-05" db="EMBL/GenBank/DDBJ databases">
        <title>Effector identification in a new, highly contiguous assembly of the strawberry crown rot pathogen Phytophthora cactorum.</title>
        <authorList>
            <person name="Armitage A.D."/>
            <person name="Nellist C.F."/>
            <person name="Bates H."/>
            <person name="Vickerstaff R.J."/>
            <person name="Harrison R.J."/>
        </authorList>
    </citation>
    <scope>NUCLEOTIDE SEQUENCE</scope>
    <source>
        <strain evidence="1">P421</strain>
    </source>
</reference>
<gene>
    <name evidence="1" type="ORF">PC129_g5580</name>
</gene>
<comment type="caution">
    <text evidence="1">The sequence shown here is derived from an EMBL/GenBank/DDBJ whole genome shotgun (WGS) entry which is preliminary data.</text>
</comment>
<dbReference type="VEuPathDB" id="FungiDB:PC110_g12980"/>